<protein>
    <recommendedName>
        <fullName evidence="3">Transposase</fullName>
    </recommendedName>
</protein>
<proteinExistence type="predicted"/>
<dbReference type="OrthoDB" id="6192860at2"/>
<gene>
    <name evidence="1" type="ORF">F2Q65_00980</name>
</gene>
<comment type="caution">
    <text evidence="1">The sequence shown here is derived from an EMBL/GenBank/DDBJ whole genome shotgun (WGS) entry which is preliminary data.</text>
</comment>
<accession>A0A5M8FVP0</accession>
<organism evidence="1 2">
    <name type="scientific">Thiohalocapsa marina</name>
    <dbReference type="NCBI Taxonomy" id="424902"/>
    <lineage>
        <taxon>Bacteria</taxon>
        <taxon>Pseudomonadati</taxon>
        <taxon>Pseudomonadota</taxon>
        <taxon>Gammaproteobacteria</taxon>
        <taxon>Chromatiales</taxon>
        <taxon>Chromatiaceae</taxon>
        <taxon>Thiohalocapsa</taxon>
    </lineage>
</organism>
<name>A0A5M8FVP0_9GAMM</name>
<evidence type="ECO:0008006" key="3">
    <source>
        <dbReference type="Google" id="ProtNLM"/>
    </source>
</evidence>
<dbReference type="RefSeq" id="WP_150089489.1">
    <property type="nucleotide sequence ID" value="NZ_JBFUOH010000103.1"/>
</dbReference>
<dbReference type="EMBL" id="VWXX01000001">
    <property type="protein sequence ID" value="KAA6187845.1"/>
    <property type="molecule type" value="Genomic_DNA"/>
</dbReference>
<evidence type="ECO:0000313" key="2">
    <source>
        <dbReference type="Proteomes" id="UP000322981"/>
    </source>
</evidence>
<sequence>MRTPSGRKALSAERLLRTARGVFATLPDAPGHDIALVDHLISALALFGLKYPSLLQFDHDCRQETTTRANLKSLYWVARAPSDSRFREQLRQKLRSRFDLCLIPDWETLYRSIITRLSSRSSTTPRRAAP</sequence>
<dbReference type="AlphaFoldDB" id="A0A5M8FVP0"/>
<evidence type="ECO:0000313" key="1">
    <source>
        <dbReference type="EMBL" id="KAA6187845.1"/>
    </source>
</evidence>
<dbReference type="Proteomes" id="UP000322981">
    <property type="component" value="Unassembled WGS sequence"/>
</dbReference>
<keyword evidence="2" id="KW-1185">Reference proteome</keyword>
<reference evidence="1 2" key="1">
    <citation type="submission" date="2019-09" db="EMBL/GenBank/DDBJ databases">
        <title>Whole-genome sequence of the purple sulfur bacterium Thiohalocapsa marina DSM 19078.</title>
        <authorList>
            <person name="Kyndt J.A."/>
            <person name="Meyer T.E."/>
        </authorList>
    </citation>
    <scope>NUCLEOTIDE SEQUENCE [LARGE SCALE GENOMIC DNA]</scope>
    <source>
        <strain evidence="1 2">DSM 19078</strain>
    </source>
</reference>